<organism evidence="1">
    <name type="scientific">Escherichia coli</name>
    <dbReference type="NCBI Taxonomy" id="562"/>
    <lineage>
        <taxon>Bacteria</taxon>
        <taxon>Pseudomonadati</taxon>
        <taxon>Pseudomonadota</taxon>
        <taxon>Gammaproteobacteria</taxon>
        <taxon>Enterobacterales</taxon>
        <taxon>Enterobacteriaceae</taxon>
        <taxon>Escherichia</taxon>
    </lineage>
</organism>
<name>A0A288XFT8_ECOLX</name>
<dbReference type="EMBL" id="KY706108">
    <property type="protein sequence ID" value="ASK37452.1"/>
    <property type="molecule type" value="Genomic_DNA"/>
</dbReference>
<keyword evidence="1" id="KW-0614">Plasmid</keyword>
<reference evidence="1" key="1">
    <citation type="submission" date="2017-03" db="EMBL/GenBank/DDBJ databases">
        <title>Emergence of Enteroaggreggative Eschericia coli ST131 clones causing extra-intestinal infections.</title>
        <authorList>
            <person name="Boll E.J."/>
            <person name="Stegger M."/>
            <person name="Hasman H."/>
            <person name="Roer L."/>
            <person name="Overballe-Petersne S."/>
            <person name="Ng K."/>
            <person name="Scheutz F."/>
            <person name="Hammerum A.M."/>
            <person name="Hansen F."/>
            <person name="Hansen D.S."/>
            <person name="Price L.B."/>
            <person name="Johnson J.R."/>
            <person name="Struve C."/>
            <person name="Olesen B."/>
        </authorList>
    </citation>
    <scope>NUCLEOTIDE SEQUENCE</scope>
    <source>
        <strain evidence="1">PAA-ST131</strain>
        <plasmid evidence="1">ESBL20150001</plasmid>
    </source>
</reference>
<sequence length="40" mass="4229">MLFVLNLVIKPVGAFLWCAGHAQQLGGESPLSSLMVAKDS</sequence>
<protein>
    <submittedName>
        <fullName evidence="1">Mobile element protein</fullName>
    </submittedName>
</protein>
<evidence type="ECO:0000313" key="1">
    <source>
        <dbReference type="EMBL" id="ASK37452.1"/>
    </source>
</evidence>
<proteinExistence type="predicted"/>
<dbReference type="AlphaFoldDB" id="A0A288XFT8"/>
<geneLocation type="plasmid" evidence="1">
    <name>ESBL20150001</name>
</geneLocation>
<accession>A0A288XFT8</accession>